<evidence type="ECO:0000313" key="2">
    <source>
        <dbReference type="Proteomes" id="UP001054945"/>
    </source>
</evidence>
<keyword evidence="2" id="KW-1185">Reference proteome</keyword>
<sequence>MVAILDKLLVLVDEKNGILKLRPVLCIKSFIHSFRQVLAHPQQSVLPVLREGFRLRSWAGLPGFRELPALQDLPAGRRDHREEGIQR</sequence>
<organism evidence="1 2">
    <name type="scientific">Caerostris extrusa</name>
    <name type="common">Bark spider</name>
    <name type="synonym">Caerostris bankana</name>
    <dbReference type="NCBI Taxonomy" id="172846"/>
    <lineage>
        <taxon>Eukaryota</taxon>
        <taxon>Metazoa</taxon>
        <taxon>Ecdysozoa</taxon>
        <taxon>Arthropoda</taxon>
        <taxon>Chelicerata</taxon>
        <taxon>Arachnida</taxon>
        <taxon>Araneae</taxon>
        <taxon>Araneomorphae</taxon>
        <taxon>Entelegynae</taxon>
        <taxon>Araneoidea</taxon>
        <taxon>Araneidae</taxon>
        <taxon>Caerostris</taxon>
    </lineage>
</organism>
<comment type="caution">
    <text evidence="1">The sequence shown here is derived from an EMBL/GenBank/DDBJ whole genome shotgun (WGS) entry which is preliminary data.</text>
</comment>
<evidence type="ECO:0000313" key="1">
    <source>
        <dbReference type="EMBL" id="GIY61381.1"/>
    </source>
</evidence>
<dbReference type="EMBL" id="BPLR01013460">
    <property type="protein sequence ID" value="GIY61381.1"/>
    <property type="molecule type" value="Genomic_DNA"/>
</dbReference>
<accession>A0AAV4UUH1</accession>
<reference evidence="1 2" key="1">
    <citation type="submission" date="2021-06" db="EMBL/GenBank/DDBJ databases">
        <title>Caerostris extrusa draft genome.</title>
        <authorList>
            <person name="Kono N."/>
            <person name="Arakawa K."/>
        </authorList>
    </citation>
    <scope>NUCLEOTIDE SEQUENCE [LARGE SCALE GENOMIC DNA]</scope>
</reference>
<protein>
    <submittedName>
        <fullName evidence="1">Uncharacterized protein</fullName>
    </submittedName>
</protein>
<name>A0AAV4UUH1_CAEEX</name>
<proteinExistence type="predicted"/>
<dbReference type="Proteomes" id="UP001054945">
    <property type="component" value="Unassembled WGS sequence"/>
</dbReference>
<gene>
    <name evidence="1" type="ORF">CEXT_151771</name>
</gene>
<dbReference type="AlphaFoldDB" id="A0AAV4UUH1"/>